<dbReference type="KEGG" id="pshq:F3W81_11910"/>
<evidence type="ECO:0000256" key="2">
    <source>
        <dbReference type="ARBA" id="ARBA00023315"/>
    </source>
</evidence>
<dbReference type="InterPro" id="IPR016181">
    <property type="entry name" value="Acyl_CoA_acyltransferase"/>
</dbReference>
<keyword evidence="1 4" id="KW-0808">Transferase</keyword>
<proteinExistence type="predicted"/>
<name>A0A7L9WPV5_9RHOB</name>
<dbReference type="EMBL" id="CP045201">
    <property type="protein sequence ID" value="QOL81466.1"/>
    <property type="molecule type" value="Genomic_DNA"/>
</dbReference>
<dbReference type="InterPro" id="IPR000182">
    <property type="entry name" value="GNAT_dom"/>
</dbReference>
<protein>
    <submittedName>
        <fullName evidence="4">GNAT family N-acetyltransferase</fullName>
    </submittedName>
</protein>
<sequence length="166" mass="18303">MSLTIRAITPRDYPRVLEIWRPIYRETTATFASEEKTETTLPIYIESRRAAGRETFVAELDGELLGFASYDQFRGGDGYVHAMEHTIILAPEGRGRGAGRALMNAVEDHARAAGAHVMVAGVSAENTVGVAFHAAVGYVEVGRMPQVGRKFGRWLDLVLMQRILTP</sequence>
<dbReference type="CDD" id="cd04301">
    <property type="entry name" value="NAT_SF"/>
    <property type="match status" value="1"/>
</dbReference>
<dbReference type="Pfam" id="PF00583">
    <property type="entry name" value="Acetyltransf_1"/>
    <property type="match status" value="1"/>
</dbReference>
<organism evidence="4 5">
    <name type="scientific">Pseudooceanicola spongiae</name>
    <dbReference type="NCBI Taxonomy" id="2613965"/>
    <lineage>
        <taxon>Bacteria</taxon>
        <taxon>Pseudomonadati</taxon>
        <taxon>Pseudomonadota</taxon>
        <taxon>Alphaproteobacteria</taxon>
        <taxon>Rhodobacterales</taxon>
        <taxon>Paracoccaceae</taxon>
        <taxon>Pseudooceanicola</taxon>
    </lineage>
</organism>
<reference evidence="4 5" key="1">
    <citation type="submission" date="2019-10" db="EMBL/GenBank/DDBJ databases">
        <title>Pseudopuniceibacterium sp. HQ09 islated from Antarctica.</title>
        <authorList>
            <person name="Liao L."/>
            <person name="Su S."/>
            <person name="Chen B."/>
            <person name="Yu Y."/>
        </authorList>
    </citation>
    <scope>NUCLEOTIDE SEQUENCE [LARGE SCALE GENOMIC DNA]</scope>
    <source>
        <strain evidence="4 5">HQ09</strain>
    </source>
</reference>
<keyword evidence="2" id="KW-0012">Acyltransferase</keyword>
<dbReference type="SUPFAM" id="SSF55729">
    <property type="entry name" value="Acyl-CoA N-acyltransferases (Nat)"/>
    <property type="match status" value="1"/>
</dbReference>
<dbReference type="Gene3D" id="3.40.630.30">
    <property type="match status" value="1"/>
</dbReference>
<dbReference type="Proteomes" id="UP000594118">
    <property type="component" value="Chromosome"/>
</dbReference>
<evidence type="ECO:0000256" key="1">
    <source>
        <dbReference type="ARBA" id="ARBA00022679"/>
    </source>
</evidence>
<evidence type="ECO:0000259" key="3">
    <source>
        <dbReference type="PROSITE" id="PS51186"/>
    </source>
</evidence>
<dbReference type="AlphaFoldDB" id="A0A7L9WPV5"/>
<feature type="domain" description="N-acetyltransferase" evidence="3">
    <location>
        <begin position="3"/>
        <end position="165"/>
    </location>
</feature>
<dbReference type="PANTHER" id="PTHR43072">
    <property type="entry name" value="N-ACETYLTRANSFERASE"/>
    <property type="match status" value="1"/>
</dbReference>
<keyword evidence="5" id="KW-1185">Reference proteome</keyword>
<dbReference type="PANTHER" id="PTHR43072:SF23">
    <property type="entry name" value="UPF0039 PROTEIN C11D3.02C"/>
    <property type="match status" value="1"/>
</dbReference>
<evidence type="ECO:0000313" key="5">
    <source>
        <dbReference type="Proteomes" id="UP000594118"/>
    </source>
</evidence>
<gene>
    <name evidence="4" type="ORF">F3W81_11910</name>
</gene>
<dbReference type="PROSITE" id="PS51186">
    <property type="entry name" value="GNAT"/>
    <property type="match status" value="1"/>
</dbReference>
<dbReference type="GO" id="GO:0016747">
    <property type="term" value="F:acyltransferase activity, transferring groups other than amino-acyl groups"/>
    <property type="evidence" value="ECO:0007669"/>
    <property type="project" value="InterPro"/>
</dbReference>
<evidence type="ECO:0000313" key="4">
    <source>
        <dbReference type="EMBL" id="QOL81466.1"/>
    </source>
</evidence>
<accession>A0A7L9WPV5</accession>